<reference evidence="1 2" key="1">
    <citation type="journal article" date="2022" name="Plant J.">
        <title>Chromosome-level genome of Camellia lanceoleosa provides a valuable resource for understanding genome evolution and self-incompatibility.</title>
        <authorList>
            <person name="Gong W."/>
            <person name="Xiao S."/>
            <person name="Wang L."/>
            <person name="Liao Z."/>
            <person name="Chang Y."/>
            <person name="Mo W."/>
            <person name="Hu G."/>
            <person name="Li W."/>
            <person name="Zhao G."/>
            <person name="Zhu H."/>
            <person name="Hu X."/>
            <person name="Ji K."/>
            <person name="Xiang X."/>
            <person name="Song Q."/>
            <person name="Yuan D."/>
            <person name="Jin S."/>
            <person name="Zhang L."/>
        </authorList>
    </citation>
    <scope>NUCLEOTIDE SEQUENCE [LARGE SCALE GENOMIC DNA]</scope>
    <source>
        <strain evidence="1">SQ_2022a</strain>
    </source>
</reference>
<evidence type="ECO:0000313" key="2">
    <source>
        <dbReference type="Proteomes" id="UP001060215"/>
    </source>
</evidence>
<protein>
    <submittedName>
        <fullName evidence="1">Uncharacterized protein</fullName>
    </submittedName>
</protein>
<accession>A0ACC0HEM7</accession>
<evidence type="ECO:0000313" key="1">
    <source>
        <dbReference type="EMBL" id="KAI8012093.1"/>
    </source>
</evidence>
<dbReference type="Proteomes" id="UP001060215">
    <property type="component" value="Chromosome 5"/>
</dbReference>
<name>A0ACC0HEM7_9ERIC</name>
<dbReference type="EMBL" id="CM045762">
    <property type="protein sequence ID" value="KAI8012093.1"/>
    <property type="molecule type" value="Genomic_DNA"/>
</dbReference>
<sequence>MMSLGTNGYASPAARKMVRAGYNVAEGVDIRAGYNEEFTRILAKDALRFVVELQSVLLLYTDMVVLGGLTQAPSLFHPISSDPSLFSGFDKGNSLGREILKETGVLFEQVSQVGILKSKRL</sequence>
<gene>
    <name evidence="1" type="ORF">LOK49_LG06G00917</name>
</gene>
<proteinExistence type="predicted"/>
<keyword evidence="2" id="KW-1185">Reference proteome</keyword>
<organism evidence="1 2">
    <name type="scientific">Camellia lanceoleosa</name>
    <dbReference type="NCBI Taxonomy" id="1840588"/>
    <lineage>
        <taxon>Eukaryota</taxon>
        <taxon>Viridiplantae</taxon>
        <taxon>Streptophyta</taxon>
        <taxon>Embryophyta</taxon>
        <taxon>Tracheophyta</taxon>
        <taxon>Spermatophyta</taxon>
        <taxon>Magnoliopsida</taxon>
        <taxon>eudicotyledons</taxon>
        <taxon>Gunneridae</taxon>
        <taxon>Pentapetalae</taxon>
        <taxon>asterids</taxon>
        <taxon>Ericales</taxon>
        <taxon>Theaceae</taxon>
        <taxon>Camellia</taxon>
    </lineage>
</organism>
<comment type="caution">
    <text evidence="1">The sequence shown here is derived from an EMBL/GenBank/DDBJ whole genome shotgun (WGS) entry which is preliminary data.</text>
</comment>